<keyword evidence="3" id="KW-1185">Reference proteome</keyword>
<reference evidence="2" key="2">
    <citation type="submission" date="2021-04" db="EMBL/GenBank/DDBJ databases">
        <authorList>
            <person name="Podell S."/>
        </authorList>
    </citation>
    <scope>NUCLEOTIDE SEQUENCE</scope>
    <source>
        <strain evidence="2">Hildebrandi</strain>
    </source>
</reference>
<evidence type="ECO:0000256" key="1">
    <source>
        <dbReference type="SAM" id="SignalP"/>
    </source>
</evidence>
<feature type="signal peptide" evidence="1">
    <location>
        <begin position="1"/>
        <end position="27"/>
    </location>
</feature>
<dbReference type="SMART" id="SM00855">
    <property type="entry name" value="PGAM"/>
    <property type="match status" value="1"/>
</dbReference>
<evidence type="ECO:0000313" key="2">
    <source>
        <dbReference type="EMBL" id="KAG7356228.1"/>
    </source>
</evidence>
<evidence type="ECO:0000313" key="3">
    <source>
        <dbReference type="Proteomes" id="UP000693970"/>
    </source>
</evidence>
<comment type="caution">
    <text evidence="2">The sequence shown here is derived from an EMBL/GenBank/DDBJ whole genome shotgun (WGS) entry which is preliminary data.</text>
</comment>
<reference evidence="2" key="1">
    <citation type="journal article" date="2021" name="Sci. Rep.">
        <title>Diploid genomic architecture of Nitzschia inconspicua, an elite biomass production diatom.</title>
        <authorList>
            <person name="Oliver A."/>
            <person name="Podell S."/>
            <person name="Pinowska A."/>
            <person name="Traller J.C."/>
            <person name="Smith S.R."/>
            <person name="McClure R."/>
            <person name="Beliaev A."/>
            <person name="Bohutskyi P."/>
            <person name="Hill E.A."/>
            <person name="Rabines A."/>
            <person name="Zheng H."/>
            <person name="Allen L.Z."/>
            <person name="Kuo A."/>
            <person name="Grigoriev I.V."/>
            <person name="Allen A.E."/>
            <person name="Hazlebeck D."/>
            <person name="Allen E.E."/>
        </authorList>
    </citation>
    <scope>NUCLEOTIDE SEQUENCE</scope>
    <source>
        <strain evidence="2">Hildebrandi</strain>
    </source>
</reference>
<protein>
    <submittedName>
        <fullName evidence="2">Histidine phosphatase superfamily protein</fullName>
    </submittedName>
</protein>
<proteinExistence type="predicted"/>
<organism evidence="2 3">
    <name type="scientific">Nitzschia inconspicua</name>
    <dbReference type="NCBI Taxonomy" id="303405"/>
    <lineage>
        <taxon>Eukaryota</taxon>
        <taxon>Sar</taxon>
        <taxon>Stramenopiles</taxon>
        <taxon>Ochrophyta</taxon>
        <taxon>Bacillariophyta</taxon>
        <taxon>Bacillariophyceae</taxon>
        <taxon>Bacillariophycidae</taxon>
        <taxon>Bacillariales</taxon>
        <taxon>Bacillariaceae</taxon>
        <taxon>Nitzschia</taxon>
    </lineage>
</organism>
<dbReference type="GO" id="GO:0005737">
    <property type="term" value="C:cytoplasm"/>
    <property type="evidence" value="ECO:0007669"/>
    <property type="project" value="TreeGrafter"/>
</dbReference>
<dbReference type="PANTHER" id="PTHR48100">
    <property type="entry name" value="BROAD-SPECIFICITY PHOSPHATASE YOR283W-RELATED"/>
    <property type="match status" value="1"/>
</dbReference>
<dbReference type="GO" id="GO:0016791">
    <property type="term" value="F:phosphatase activity"/>
    <property type="evidence" value="ECO:0007669"/>
    <property type="project" value="TreeGrafter"/>
</dbReference>
<dbReference type="PANTHER" id="PTHR48100:SF57">
    <property type="entry name" value="PHOSPHOGLYCERATE MUTASE"/>
    <property type="match status" value="1"/>
</dbReference>
<keyword evidence="1" id="KW-0732">Signal</keyword>
<dbReference type="AlphaFoldDB" id="A0A9K3L5Z9"/>
<gene>
    <name evidence="2" type="ORF">IV203_000914</name>
</gene>
<dbReference type="InterPro" id="IPR050275">
    <property type="entry name" value="PGM_Phosphatase"/>
</dbReference>
<dbReference type="OrthoDB" id="496981at2759"/>
<dbReference type="CDD" id="cd07067">
    <property type="entry name" value="HP_PGM_like"/>
    <property type="match status" value="1"/>
</dbReference>
<accession>A0A9K3L5Z9</accession>
<feature type="chain" id="PRO_5039948047" evidence="1">
    <location>
        <begin position="28"/>
        <end position="312"/>
    </location>
</feature>
<dbReference type="InterPro" id="IPR013078">
    <property type="entry name" value="His_Pase_superF_clade-1"/>
</dbReference>
<name>A0A9K3L5Z9_9STRA</name>
<sequence>MIPSRADVTLFLLAALKLLACNDSVSAFGSYKSFIRRKTGGMVRMASTKNDGDVTTSSSTKRIVWIRHGQTYMNELIGGGGISYGQPGFTDVFDDKSIHLYRDSPLSPTGVQQALNLKKRLKSDGSNTSDLPLHEVDLVAVSPLTRAIQTVQLALLDHLEEYKVPIVGLPQATERVYLISDHGKSRAELQQQYEFVDFETHFDVADPWHFVPTQEQITNYVEWRPHRQGQVYACLGEPQDVFDQRMSRLHHWLGTREERCIAVVCHAGVIEWMTSGEILANCEVLVKEFDELRPRNLCSVEQSALSEKANTF</sequence>
<dbReference type="Pfam" id="PF00300">
    <property type="entry name" value="His_Phos_1"/>
    <property type="match status" value="1"/>
</dbReference>
<dbReference type="EMBL" id="JAGRRH010000015">
    <property type="protein sequence ID" value="KAG7356228.1"/>
    <property type="molecule type" value="Genomic_DNA"/>
</dbReference>
<dbReference type="Proteomes" id="UP000693970">
    <property type="component" value="Unassembled WGS sequence"/>
</dbReference>